<accession>A0A4T0X2I1</accession>
<evidence type="ECO:0000256" key="3">
    <source>
        <dbReference type="ARBA" id="ARBA00022946"/>
    </source>
</evidence>
<dbReference type="GO" id="GO:0003735">
    <property type="term" value="F:structural constituent of ribosome"/>
    <property type="evidence" value="ECO:0007669"/>
    <property type="project" value="InterPro"/>
</dbReference>
<reference evidence="7 8" key="1">
    <citation type="journal article" date="2019" name="Front. Genet.">
        <title>Whole-Genome Sequencing of the Opportunistic Yeast Pathogen Candida inconspicua Uncovers Its Hybrid Origin.</title>
        <authorList>
            <person name="Mixao V."/>
            <person name="Hansen A.P."/>
            <person name="Saus E."/>
            <person name="Boekhout T."/>
            <person name="Lass-Florl C."/>
            <person name="Gabaldon T."/>
        </authorList>
    </citation>
    <scope>NUCLEOTIDE SEQUENCE [LARGE SCALE GENOMIC DNA]</scope>
    <source>
        <strain evidence="7 8">CBS 180</strain>
    </source>
</reference>
<evidence type="ECO:0000256" key="5">
    <source>
        <dbReference type="ARBA" id="ARBA00023128"/>
    </source>
</evidence>
<dbReference type="PANTHER" id="PTHR21338">
    <property type="entry name" value="MITOCHONDRIAL RIBOSOMAL PROTEIN L41"/>
    <property type="match status" value="1"/>
</dbReference>
<keyword evidence="3" id="KW-0809">Transit peptide</keyword>
<comment type="subcellular location">
    <subcellularLocation>
        <location evidence="1">Mitochondrion</location>
    </subcellularLocation>
</comment>
<evidence type="ECO:0000313" key="7">
    <source>
        <dbReference type="EMBL" id="TID28548.1"/>
    </source>
</evidence>
<keyword evidence="4" id="KW-0689">Ribosomal protein</keyword>
<dbReference type="GO" id="GO:0005762">
    <property type="term" value="C:mitochondrial large ribosomal subunit"/>
    <property type="evidence" value="ECO:0007669"/>
    <property type="project" value="InterPro"/>
</dbReference>
<dbReference type="Pfam" id="PF09809">
    <property type="entry name" value="MRP-L27"/>
    <property type="match status" value="1"/>
</dbReference>
<evidence type="ECO:0000256" key="4">
    <source>
        <dbReference type="ARBA" id="ARBA00022980"/>
    </source>
</evidence>
<dbReference type="STRING" id="52247.A0A4T0X2I1"/>
<comment type="caution">
    <text evidence="7">The sequence shown here is derived from an EMBL/GenBank/DDBJ whole genome shotgun (WGS) entry which is preliminary data.</text>
</comment>
<evidence type="ECO:0008006" key="9">
    <source>
        <dbReference type="Google" id="ProtNLM"/>
    </source>
</evidence>
<proteinExistence type="inferred from homology"/>
<dbReference type="PANTHER" id="PTHR21338:SF0">
    <property type="entry name" value="LARGE RIBOSOMAL SUBUNIT PROTEIN ML41"/>
    <property type="match status" value="1"/>
</dbReference>
<dbReference type="OrthoDB" id="408933at2759"/>
<keyword evidence="5" id="KW-0496">Mitochondrion</keyword>
<organism evidence="7 8">
    <name type="scientific">Pichia inconspicua</name>
    <dbReference type="NCBI Taxonomy" id="52247"/>
    <lineage>
        <taxon>Eukaryota</taxon>
        <taxon>Fungi</taxon>
        <taxon>Dikarya</taxon>
        <taxon>Ascomycota</taxon>
        <taxon>Saccharomycotina</taxon>
        <taxon>Pichiomycetes</taxon>
        <taxon>Pichiales</taxon>
        <taxon>Pichiaceae</taxon>
        <taxon>Pichia</taxon>
    </lineage>
</organism>
<dbReference type="InterPro" id="IPR019189">
    <property type="entry name" value="Ribosomal_mL41"/>
</dbReference>
<dbReference type="EMBL" id="SELW01000391">
    <property type="protein sequence ID" value="TID28548.1"/>
    <property type="molecule type" value="Genomic_DNA"/>
</dbReference>
<dbReference type="GO" id="GO:0006412">
    <property type="term" value="P:translation"/>
    <property type="evidence" value="ECO:0007669"/>
    <property type="project" value="TreeGrafter"/>
</dbReference>
<evidence type="ECO:0000313" key="8">
    <source>
        <dbReference type="Proteomes" id="UP000307173"/>
    </source>
</evidence>
<evidence type="ECO:0000256" key="2">
    <source>
        <dbReference type="ARBA" id="ARBA00010152"/>
    </source>
</evidence>
<name>A0A4T0X2I1_9ASCO</name>
<gene>
    <name evidence="7" type="ORF">CANINC_002421</name>
</gene>
<evidence type="ECO:0000256" key="6">
    <source>
        <dbReference type="ARBA" id="ARBA00023274"/>
    </source>
</evidence>
<dbReference type="AlphaFoldDB" id="A0A4T0X2I1"/>
<comment type="similarity">
    <text evidence="2">Belongs to the mitochondrion-specific ribosomal protein mL41 family.</text>
</comment>
<evidence type="ECO:0000256" key="1">
    <source>
        <dbReference type="ARBA" id="ARBA00004173"/>
    </source>
</evidence>
<keyword evidence="6" id="KW-0687">Ribonucleoprotein</keyword>
<sequence length="145" mass="16598">MIGVQRVSYRGFHSSTTTLLRRPWKTYKDGTLFYGQSKAGNKRLPLSTKQGNKNFYKGTRSSGIGHLDKWAKYEIDYNRVRTFVTPADMSTPLKPLVSSNVAIPKNTFKGFTGPTDGRLWIEKVKEYIETGEVKIEKSETHIEKY</sequence>
<protein>
    <recommendedName>
        <fullName evidence="9">54S ribosomal protein L27, mitochondrial</fullName>
    </recommendedName>
</protein>
<keyword evidence="8" id="KW-1185">Reference proteome</keyword>
<dbReference type="Proteomes" id="UP000307173">
    <property type="component" value="Unassembled WGS sequence"/>
</dbReference>